<keyword evidence="7 9" id="KW-0560">Oxidoreductase</keyword>
<dbReference type="InterPro" id="IPR014710">
    <property type="entry name" value="RmlC-like_jellyroll"/>
</dbReference>
<dbReference type="Pfam" id="PF06052">
    <property type="entry name" value="3-HAO"/>
    <property type="match status" value="1"/>
</dbReference>
<dbReference type="EC" id="1.13.11.6" evidence="9"/>
<comment type="catalytic activity">
    <reaction evidence="9">
        <text>3-hydroxyanthranilate + O2 = (2Z,4Z)-2-amino-3-carboxymuconate 6-semialdehyde</text>
        <dbReference type="Rhea" id="RHEA:17953"/>
        <dbReference type="ChEBI" id="CHEBI:15379"/>
        <dbReference type="ChEBI" id="CHEBI:36559"/>
        <dbReference type="ChEBI" id="CHEBI:77612"/>
        <dbReference type="EC" id="1.13.11.6"/>
    </reaction>
</comment>
<organism evidence="10 11">
    <name type="scientific">Kwoniella heveanensis BCC8398</name>
    <dbReference type="NCBI Taxonomy" id="1296120"/>
    <lineage>
        <taxon>Eukaryota</taxon>
        <taxon>Fungi</taxon>
        <taxon>Dikarya</taxon>
        <taxon>Basidiomycota</taxon>
        <taxon>Agaricomycotina</taxon>
        <taxon>Tremellomycetes</taxon>
        <taxon>Tremellales</taxon>
        <taxon>Cryptococcaceae</taxon>
        <taxon>Kwoniella</taxon>
    </lineage>
</organism>
<keyword evidence="11" id="KW-1185">Reference proteome</keyword>
<evidence type="ECO:0000256" key="4">
    <source>
        <dbReference type="ARBA" id="ARBA00022642"/>
    </source>
</evidence>
<comment type="caution">
    <text evidence="9">Lacks conserved residue(s) required for the propagation of feature annotation.</text>
</comment>
<dbReference type="GO" id="GO:0000334">
    <property type="term" value="F:3-hydroxyanthranilate 3,4-dioxygenase activity"/>
    <property type="evidence" value="ECO:0007669"/>
    <property type="project" value="UniProtKB-UniRule"/>
</dbReference>
<comment type="cofactor">
    <cofactor evidence="1 9">
        <name>Fe(2+)</name>
        <dbReference type="ChEBI" id="CHEBI:29033"/>
    </cofactor>
</comment>
<keyword evidence="3 9" id="KW-0963">Cytoplasm</keyword>
<protein>
    <recommendedName>
        <fullName evidence="9">3-hydroxyanthranilate 3,4-dioxygenase</fullName>
        <ecNumber evidence="9">1.13.11.6</ecNumber>
    </recommendedName>
    <alternativeName>
        <fullName evidence="9">3-hydroxyanthranilate oxygenase</fullName>
        <shortName evidence="9">3-HAO</shortName>
    </alternativeName>
    <alternativeName>
        <fullName evidence="9">3-hydroxyanthranilic acid dioxygenase</fullName>
        <shortName evidence="9">HAD</shortName>
    </alternativeName>
    <alternativeName>
        <fullName evidence="9">Biosynthesis of nicotinic acid protein 1</fullName>
    </alternativeName>
</protein>
<dbReference type="InterPro" id="IPR011051">
    <property type="entry name" value="RmlC_Cupin_sf"/>
</dbReference>
<feature type="binding site" evidence="9">
    <location>
        <position position="49"/>
    </location>
    <ligand>
        <name>Fe cation</name>
        <dbReference type="ChEBI" id="CHEBI:24875"/>
        <note>catalytic</note>
    </ligand>
</feature>
<dbReference type="FunFam" id="2.60.120.10:FF:000131">
    <property type="entry name" value="3-hydroxyanthranilate 3,4-dioxygenase"/>
    <property type="match status" value="1"/>
</dbReference>
<evidence type="ECO:0000256" key="1">
    <source>
        <dbReference type="ARBA" id="ARBA00001954"/>
    </source>
</evidence>
<proteinExistence type="inferred from homology"/>
<name>A0A1B9GLT0_9TREE</name>
<dbReference type="UniPathway" id="UPA00253">
    <property type="reaction ID" value="UER00330"/>
</dbReference>
<feature type="binding site" evidence="9">
    <location>
        <position position="97"/>
    </location>
    <ligand>
        <name>substrate</name>
    </ligand>
</feature>
<reference evidence="11" key="2">
    <citation type="submission" date="2013-12" db="EMBL/GenBank/DDBJ databases">
        <title>Evolution of pathogenesis and genome organization in the Tremellales.</title>
        <authorList>
            <person name="Cuomo C."/>
            <person name="Litvintseva A."/>
            <person name="Heitman J."/>
            <person name="Chen Y."/>
            <person name="Sun S."/>
            <person name="Springer D."/>
            <person name="Dromer F."/>
            <person name="Young S."/>
            <person name="Zeng Q."/>
            <person name="Chapman S."/>
            <person name="Gujja S."/>
            <person name="Saif S."/>
            <person name="Birren B."/>
        </authorList>
    </citation>
    <scope>NUCLEOTIDE SEQUENCE [LARGE SCALE GENOMIC DNA]</scope>
    <source>
        <strain evidence="11">BCC8398</strain>
    </source>
</reference>
<keyword evidence="6 9" id="KW-0223">Dioxygenase</keyword>
<dbReference type="NCBIfam" id="TIGR03037">
    <property type="entry name" value="anthran_nbaC"/>
    <property type="match status" value="1"/>
</dbReference>
<dbReference type="PANTHER" id="PTHR15497:SF3">
    <property type="entry name" value="3-HYDROXYANTHRANILATE 3,4-DIOXYGENASE 2"/>
    <property type="match status" value="1"/>
</dbReference>
<dbReference type="SUPFAM" id="SSF51182">
    <property type="entry name" value="RmlC-like cupins"/>
    <property type="match status" value="1"/>
</dbReference>
<comment type="similarity">
    <text evidence="9">Belongs to the 3-HAO family.</text>
</comment>
<comment type="pathway">
    <text evidence="9">Cofactor biosynthesis; NAD(+) biosynthesis; quinolinate from L-kynurenine: step 3/3.</text>
</comment>
<feature type="binding site" evidence="9">
    <location>
        <position position="107"/>
    </location>
    <ligand>
        <name>substrate</name>
    </ligand>
</feature>
<keyword evidence="4 9" id="KW-0662">Pyridine nucleotide biosynthesis</keyword>
<dbReference type="PANTHER" id="PTHR15497">
    <property type="entry name" value="3-HYDROXYANTHRANILATE 3,4-DIOXYGENASE"/>
    <property type="match status" value="1"/>
</dbReference>
<evidence type="ECO:0000313" key="11">
    <source>
        <dbReference type="Proteomes" id="UP000092666"/>
    </source>
</evidence>
<dbReference type="EMBL" id="KV700130">
    <property type="protein sequence ID" value="OCF32049.1"/>
    <property type="molecule type" value="Genomic_DNA"/>
</dbReference>
<dbReference type="HAMAP" id="MF_00825">
    <property type="entry name" value="3_HAO"/>
    <property type="match status" value="1"/>
</dbReference>
<dbReference type="Gene3D" id="2.60.120.10">
    <property type="entry name" value="Jelly Rolls"/>
    <property type="match status" value="1"/>
</dbReference>
<comment type="function">
    <text evidence="2 9">Catalyzes the oxidative ring opening of 3-hydroxyanthranilate to 2-amino-3-carboxymuconate semialdehyde, which spontaneously cyclizes to quinolinate.</text>
</comment>
<reference evidence="10 11" key="1">
    <citation type="submission" date="2013-07" db="EMBL/GenBank/DDBJ databases">
        <title>The Genome Sequence of Cryptococcus heveanensis BCC8398.</title>
        <authorList>
            <consortium name="The Broad Institute Genome Sequencing Platform"/>
            <person name="Cuomo C."/>
            <person name="Litvintseva A."/>
            <person name="Chen Y."/>
            <person name="Heitman J."/>
            <person name="Sun S."/>
            <person name="Springer D."/>
            <person name="Dromer F."/>
            <person name="Young S.K."/>
            <person name="Zeng Q."/>
            <person name="Gargeya S."/>
            <person name="Fitzgerald M."/>
            <person name="Abouelleil A."/>
            <person name="Alvarado L."/>
            <person name="Berlin A.M."/>
            <person name="Chapman S.B."/>
            <person name="Dewar J."/>
            <person name="Goldberg J."/>
            <person name="Griggs A."/>
            <person name="Gujja S."/>
            <person name="Hansen M."/>
            <person name="Howarth C."/>
            <person name="Imamovic A."/>
            <person name="Larimer J."/>
            <person name="McCowan C."/>
            <person name="Murphy C."/>
            <person name="Pearson M."/>
            <person name="Priest M."/>
            <person name="Roberts A."/>
            <person name="Saif S."/>
            <person name="Shea T."/>
            <person name="Sykes S."/>
            <person name="Wortman J."/>
            <person name="Nusbaum C."/>
            <person name="Birren B."/>
        </authorList>
    </citation>
    <scope>NUCLEOTIDE SEQUENCE [LARGE SCALE GENOMIC DNA]</scope>
    <source>
        <strain evidence="10 11">BCC8398</strain>
    </source>
</reference>
<keyword evidence="8 9" id="KW-0408">Iron</keyword>
<dbReference type="GO" id="GO:0005737">
    <property type="term" value="C:cytoplasm"/>
    <property type="evidence" value="ECO:0007669"/>
    <property type="project" value="UniProtKB-SubCell"/>
</dbReference>
<feature type="binding site" evidence="9">
    <location>
        <position position="93"/>
    </location>
    <ligand>
        <name>Fe cation</name>
        <dbReference type="ChEBI" id="CHEBI:24875"/>
        <note>catalytic</note>
    </ligand>
</feature>
<evidence type="ECO:0000256" key="3">
    <source>
        <dbReference type="ARBA" id="ARBA00022490"/>
    </source>
</evidence>
<evidence type="ECO:0000256" key="9">
    <source>
        <dbReference type="HAMAP-Rule" id="MF_03019"/>
    </source>
</evidence>
<sequence>MLPPPINFPKWLEENSHLLRPPVGNKCMYKGENFITMIVGGPNTRVDFHINTTEEWFYQYKGAMTLKVVDEGKIRDIVIGEGEMFLLAANTPHSPRRVADTIGVVLELVRPGEAIDTMRWYCPNPSHGDTLVQIREVTFHCSDLDTQLKPVIERWMGDAKWRTCPECKEVAPAK</sequence>
<gene>
    <name evidence="9" type="primary">BNA1</name>
    <name evidence="10" type="ORF">I316_06205</name>
</gene>
<evidence type="ECO:0000256" key="5">
    <source>
        <dbReference type="ARBA" id="ARBA00022723"/>
    </source>
</evidence>
<feature type="binding site" evidence="9">
    <location>
        <position position="55"/>
    </location>
    <ligand>
        <name>substrate</name>
    </ligand>
</feature>
<dbReference type="Proteomes" id="UP000092666">
    <property type="component" value="Unassembled WGS sequence"/>
</dbReference>
<feature type="binding site" evidence="9">
    <location>
        <position position="45"/>
    </location>
    <ligand>
        <name>O2</name>
        <dbReference type="ChEBI" id="CHEBI:15379"/>
    </ligand>
</feature>
<comment type="subcellular location">
    <subcellularLocation>
        <location evidence="9">Cytoplasm</location>
    </subcellularLocation>
</comment>
<evidence type="ECO:0000256" key="8">
    <source>
        <dbReference type="ARBA" id="ARBA00023004"/>
    </source>
</evidence>
<dbReference type="GO" id="GO:0019805">
    <property type="term" value="P:quinolinate biosynthetic process"/>
    <property type="evidence" value="ECO:0007669"/>
    <property type="project" value="UniProtKB-UniRule"/>
</dbReference>
<dbReference type="GO" id="GO:0006569">
    <property type="term" value="P:L-tryptophan catabolic process"/>
    <property type="evidence" value="ECO:0007669"/>
    <property type="project" value="UniProtKB-UniRule"/>
</dbReference>
<dbReference type="STRING" id="1296120.A0A1B9GLT0"/>
<dbReference type="OrthoDB" id="204928at2759"/>
<dbReference type="GO" id="GO:0008198">
    <property type="term" value="F:ferrous iron binding"/>
    <property type="evidence" value="ECO:0007669"/>
    <property type="project" value="UniProtKB-UniRule"/>
</dbReference>
<evidence type="ECO:0000256" key="2">
    <source>
        <dbReference type="ARBA" id="ARBA00002752"/>
    </source>
</evidence>
<dbReference type="AlphaFoldDB" id="A0A1B9GLT0"/>
<dbReference type="CDD" id="cd06123">
    <property type="entry name" value="cupin_HAO"/>
    <property type="match status" value="1"/>
</dbReference>
<accession>A0A1B9GLT0</accession>
<feature type="binding site" evidence="9">
    <location>
        <position position="55"/>
    </location>
    <ligand>
        <name>Fe cation</name>
        <dbReference type="ChEBI" id="CHEBI:24875"/>
        <note>catalytic</note>
    </ligand>
</feature>
<dbReference type="GO" id="GO:0034354">
    <property type="term" value="P:'de novo' NAD+ biosynthetic process from L-tryptophan"/>
    <property type="evidence" value="ECO:0007669"/>
    <property type="project" value="UniProtKB-UniRule"/>
</dbReference>
<evidence type="ECO:0000256" key="7">
    <source>
        <dbReference type="ARBA" id="ARBA00023002"/>
    </source>
</evidence>
<evidence type="ECO:0000256" key="6">
    <source>
        <dbReference type="ARBA" id="ARBA00022964"/>
    </source>
</evidence>
<dbReference type="GO" id="GO:0043420">
    <property type="term" value="P:anthranilate metabolic process"/>
    <property type="evidence" value="ECO:0007669"/>
    <property type="project" value="UniProtKB-UniRule"/>
</dbReference>
<keyword evidence="5 9" id="KW-0479">Metal-binding</keyword>
<evidence type="ECO:0000313" key="10">
    <source>
        <dbReference type="EMBL" id="OCF32049.1"/>
    </source>
</evidence>
<dbReference type="InterPro" id="IPR010329">
    <property type="entry name" value="3hydroanth_dOase"/>
</dbReference>